<reference evidence="1 2" key="1">
    <citation type="submission" date="2014-04" db="EMBL/GenBank/DDBJ databases">
        <authorList>
            <consortium name="DOE Joint Genome Institute"/>
            <person name="Kuo A."/>
            <person name="Martino E."/>
            <person name="Perotto S."/>
            <person name="Kohler A."/>
            <person name="Nagy L.G."/>
            <person name="Floudas D."/>
            <person name="Copeland A."/>
            <person name="Barry K.W."/>
            <person name="Cichocki N."/>
            <person name="Veneault-Fourrey C."/>
            <person name="LaButti K."/>
            <person name="Lindquist E.A."/>
            <person name="Lipzen A."/>
            <person name="Lundell T."/>
            <person name="Morin E."/>
            <person name="Murat C."/>
            <person name="Sun H."/>
            <person name="Tunlid A."/>
            <person name="Henrissat B."/>
            <person name="Grigoriev I.V."/>
            <person name="Hibbett D.S."/>
            <person name="Martin F."/>
            <person name="Nordberg H.P."/>
            <person name="Cantor M.N."/>
            <person name="Hua S.X."/>
        </authorList>
    </citation>
    <scope>NUCLEOTIDE SEQUENCE [LARGE SCALE GENOMIC DNA]</scope>
    <source>
        <strain evidence="1 2">Zn</strain>
    </source>
</reference>
<dbReference type="STRING" id="913774.A0A0C3DA08"/>
<accession>A0A0C3DA08</accession>
<dbReference type="HOGENOM" id="CLU_024885_0_0_1"/>
<dbReference type="Proteomes" id="UP000054321">
    <property type="component" value="Unassembled WGS sequence"/>
</dbReference>
<evidence type="ECO:0000313" key="1">
    <source>
        <dbReference type="EMBL" id="KIM98782.1"/>
    </source>
</evidence>
<dbReference type="EMBL" id="KN832879">
    <property type="protein sequence ID" value="KIM98782.1"/>
    <property type="molecule type" value="Genomic_DNA"/>
</dbReference>
<protein>
    <submittedName>
        <fullName evidence="1">Uncharacterized protein</fullName>
    </submittedName>
</protein>
<evidence type="ECO:0000313" key="2">
    <source>
        <dbReference type="Proteomes" id="UP000054321"/>
    </source>
</evidence>
<dbReference type="InParanoid" id="A0A0C3DA08"/>
<sequence>MAIFRPEGEDDGAVEHPNKRCKLIQTLPSIVPRSLEPLHSIRLFGDLVLPHPRQHFLKEDGWTQKIIDLLPYISELGSRDLRKLSSRPILDLSSNFKEFATEERLAWIASGSEPELGSHLVQPSGSLDALLVHHLHQPSFTTSIPPSTEVADKTNPCIAMVMGNAYREGDTLIYDHLHRRSRKSEGFATYPQNVLKTHVDFTYRLLASSAAKVEIVYGKPVQRHMLQAMKMTAIPLWGLFKGIIIFLLHEENFQNQDSNYMFRKVLLFAAHPQKMLYQRQMSNDSILQDLTLEVAVKLADPSLKFDPNYYRMKAWQTYVSKSIRMKHISKIEVRDLLSSLQEPLDTNLKPWKTLEPDISVKTPSVNDGTWNTFFISKPYSNDTTRTLLPRAIEALQDVKNNIGGWQTPSRLHSAVAEWLKGQKEVLFHQTAICCASDIIDEVRNNKLTEFPEHLDKDEPISDLTFQAVLKQLMLIQQRQLASIKQCKFEDFLFNRLGADPIQAKCPCGSVSIIDSDPRFSCARPSAYVTRERMCNSIKCNPKGYRKGARQILEPIQNVDFTRATKPTLQVEGPRRQPDENFAPLLRDSTESPQCPKTVELWCIICKKQTETSSGSSVFIDTSARWTIGNTRPLYVERRPRCLSCEKRTGIPGRNFIPKSPDNPSVNPRRLERFWEAYQNYDRAVQAILLDSYLPSLALRVPTEGDEYECERTSTSHAKGSEPFCSEQIPGILLEQGLSDALAIPDICSAPESRSSTEGLIQNSPAIRHMEVQKTLSFLLS</sequence>
<dbReference type="AlphaFoldDB" id="A0A0C3DA08"/>
<name>A0A0C3DA08_OIDMZ</name>
<reference evidence="2" key="2">
    <citation type="submission" date="2015-01" db="EMBL/GenBank/DDBJ databases">
        <title>Evolutionary Origins and Diversification of the Mycorrhizal Mutualists.</title>
        <authorList>
            <consortium name="DOE Joint Genome Institute"/>
            <consortium name="Mycorrhizal Genomics Consortium"/>
            <person name="Kohler A."/>
            <person name="Kuo A."/>
            <person name="Nagy L.G."/>
            <person name="Floudas D."/>
            <person name="Copeland A."/>
            <person name="Barry K.W."/>
            <person name="Cichocki N."/>
            <person name="Veneault-Fourrey C."/>
            <person name="LaButti K."/>
            <person name="Lindquist E.A."/>
            <person name="Lipzen A."/>
            <person name="Lundell T."/>
            <person name="Morin E."/>
            <person name="Murat C."/>
            <person name="Riley R."/>
            <person name="Ohm R."/>
            <person name="Sun H."/>
            <person name="Tunlid A."/>
            <person name="Henrissat B."/>
            <person name="Grigoriev I.V."/>
            <person name="Hibbett D.S."/>
            <person name="Martin F."/>
        </authorList>
    </citation>
    <scope>NUCLEOTIDE SEQUENCE [LARGE SCALE GENOMIC DNA]</scope>
    <source>
        <strain evidence="2">Zn</strain>
    </source>
</reference>
<organism evidence="1 2">
    <name type="scientific">Oidiodendron maius (strain Zn)</name>
    <dbReference type="NCBI Taxonomy" id="913774"/>
    <lineage>
        <taxon>Eukaryota</taxon>
        <taxon>Fungi</taxon>
        <taxon>Dikarya</taxon>
        <taxon>Ascomycota</taxon>
        <taxon>Pezizomycotina</taxon>
        <taxon>Leotiomycetes</taxon>
        <taxon>Leotiomycetes incertae sedis</taxon>
        <taxon>Myxotrichaceae</taxon>
        <taxon>Oidiodendron</taxon>
    </lineage>
</organism>
<proteinExistence type="predicted"/>
<dbReference type="OrthoDB" id="5209368at2759"/>
<gene>
    <name evidence="1" type="ORF">OIDMADRAFT_55969</name>
</gene>
<keyword evidence="2" id="KW-1185">Reference proteome</keyword>